<dbReference type="Proteomes" id="UP000823674">
    <property type="component" value="Chromosome A01"/>
</dbReference>
<organism evidence="1 2">
    <name type="scientific">Brassica rapa subsp. trilocularis</name>
    <dbReference type="NCBI Taxonomy" id="1813537"/>
    <lineage>
        <taxon>Eukaryota</taxon>
        <taxon>Viridiplantae</taxon>
        <taxon>Streptophyta</taxon>
        <taxon>Embryophyta</taxon>
        <taxon>Tracheophyta</taxon>
        <taxon>Spermatophyta</taxon>
        <taxon>Magnoliopsida</taxon>
        <taxon>eudicotyledons</taxon>
        <taxon>Gunneridae</taxon>
        <taxon>Pentapetalae</taxon>
        <taxon>rosids</taxon>
        <taxon>malvids</taxon>
        <taxon>Brassicales</taxon>
        <taxon>Brassicaceae</taxon>
        <taxon>Brassiceae</taxon>
        <taxon>Brassica</taxon>
    </lineage>
</organism>
<sequence length="85" mass="9998">MLYLGSIEHRMQGFQTSIWICRISDQDWTGFHESKLNGGCHQALSLRNRALKIAASKSRFELFYWSLYESSLNDFSHQVLFRLIL</sequence>
<evidence type="ECO:0000313" key="1">
    <source>
        <dbReference type="EMBL" id="KAG5412922.1"/>
    </source>
</evidence>
<feature type="non-terminal residue" evidence="1">
    <location>
        <position position="85"/>
    </location>
</feature>
<dbReference type="EMBL" id="JADBGQ010000001">
    <property type="protein sequence ID" value="KAG5412922.1"/>
    <property type="molecule type" value="Genomic_DNA"/>
</dbReference>
<gene>
    <name evidence="1" type="primary">A01g500740.1_BraROA</name>
    <name evidence="1" type="ORF">IGI04_000489</name>
</gene>
<accession>A0ABQ7NPZ2</accession>
<proteinExistence type="predicted"/>
<comment type="caution">
    <text evidence="1">The sequence shown here is derived from an EMBL/GenBank/DDBJ whole genome shotgun (WGS) entry which is preliminary data.</text>
</comment>
<name>A0ABQ7NPZ2_BRACM</name>
<protein>
    <submittedName>
        <fullName evidence="1">Uncharacterized protein</fullName>
    </submittedName>
</protein>
<reference evidence="1 2" key="1">
    <citation type="submission" date="2021-03" db="EMBL/GenBank/DDBJ databases">
        <authorList>
            <person name="King G.J."/>
            <person name="Bancroft I."/>
            <person name="Baten A."/>
            <person name="Bloomfield J."/>
            <person name="Borpatragohain P."/>
            <person name="He Z."/>
            <person name="Irish N."/>
            <person name="Irwin J."/>
            <person name="Liu K."/>
            <person name="Mauleon R.P."/>
            <person name="Moore J."/>
            <person name="Morris R."/>
            <person name="Ostergaard L."/>
            <person name="Wang B."/>
            <person name="Wells R."/>
        </authorList>
    </citation>
    <scope>NUCLEOTIDE SEQUENCE [LARGE SCALE GENOMIC DNA]</scope>
    <source>
        <strain evidence="1">R-o-18</strain>
        <tissue evidence="1">Leaf</tissue>
    </source>
</reference>
<keyword evidence="2" id="KW-1185">Reference proteome</keyword>
<evidence type="ECO:0000313" key="2">
    <source>
        <dbReference type="Proteomes" id="UP000823674"/>
    </source>
</evidence>